<evidence type="ECO:0000256" key="4">
    <source>
        <dbReference type="ARBA" id="ARBA00022679"/>
    </source>
</evidence>
<evidence type="ECO:0000313" key="12">
    <source>
        <dbReference type="Proteomes" id="UP000676079"/>
    </source>
</evidence>
<evidence type="ECO:0000313" key="11">
    <source>
        <dbReference type="EMBL" id="QUX26231.1"/>
    </source>
</evidence>
<dbReference type="EMBL" id="CP074133">
    <property type="protein sequence ID" value="QUX26231.1"/>
    <property type="molecule type" value="Genomic_DNA"/>
</dbReference>
<keyword evidence="2" id="KW-1003">Cell membrane</keyword>
<evidence type="ECO:0000256" key="1">
    <source>
        <dbReference type="ARBA" id="ARBA00004236"/>
    </source>
</evidence>
<keyword evidence="4" id="KW-0808">Transferase</keyword>
<dbReference type="Proteomes" id="UP000676079">
    <property type="component" value="Chromosome"/>
</dbReference>
<accession>A0ABX8BVW1</accession>
<evidence type="ECO:0000256" key="5">
    <source>
        <dbReference type="ARBA" id="ARBA00023136"/>
    </source>
</evidence>
<keyword evidence="12" id="KW-1185">Reference proteome</keyword>
<comment type="subcellular location">
    <subcellularLocation>
        <location evidence="1">Cell membrane</location>
    </subcellularLocation>
</comment>
<dbReference type="PANTHER" id="PTHR43646:SF2">
    <property type="entry name" value="GLYCOSYLTRANSFERASE 2-LIKE DOMAIN-CONTAINING PROTEIN"/>
    <property type="match status" value="1"/>
</dbReference>
<proteinExistence type="inferred from homology"/>
<keyword evidence="3" id="KW-0328">Glycosyltransferase</keyword>
<sequence>MLGVSVVVPAFGGQEKLDLTLASLAAQGYPSSLTEVVVVDDGSAPALRLPELRPENTRLVPALPGGWGRAHAVHSGALSCGGEVLLFLDADMVVFRDHLEAQMRWHHLADYLAVTGNLRVVEDTGRPPTPREVFEAVERGEEERLVEGPGREMEWLAKAYRTTGDLRKAGPRAHRCFIGATGSVHRAFYHECGGMDPTLLLGEDTHLGFRMLQNGAVFVPERTAGSWHLGLPHMERRRAEAMRFNRTFVGNRLPYMADSRRVRGRRWQVPGVDAVVETEGHTFEEVAATVDALLRGDASDLRITLVGAWEPERAARSRPADGPGPDLRLIREHYGAEPRVRFAAAVPGADPDVPFRLLLAPGQVLAPHAVDRMVDRMEKSRCGLLRATVLGNDLGGPRLERTAAFARARRLAGEGEDLEAMVDRVYGVHWMDGDSELFQEAPEAPADWEERVARALAEAEGHRARARALEGRFRRLTGGGLGRLLWRVLG</sequence>
<evidence type="ECO:0000256" key="7">
    <source>
        <dbReference type="ARBA" id="ARBA00037904"/>
    </source>
</evidence>
<evidence type="ECO:0000256" key="3">
    <source>
        <dbReference type="ARBA" id="ARBA00022676"/>
    </source>
</evidence>
<evidence type="ECO:0000256" key="6">
    <source>
        <dbReference type="ARBA" id="ARBA00037281"/>
    </source>
</evidence>
<evidence type="ECO:0000256" key="2">
    <source>
        <dbReference type="ARBA" id="ARBA00022475"/>
    </source>
</evidence>
<name>A0ABX8BVW1_9ACTN</name>
<evidence type="ECO:0000256" key="9">
    <source>
        <dbReference type="ARBA" id="ARBA00040345"/>
    </source>
</evidence>
<organism evidence="11 12">
    <name type="scientific">Nocardiopsis changdeensis</name>
    <dbReference type="NCBI Taxonomy" id="2831969"/>
    <lineage>
        <taxon>Bacteria</taxon>
        <taxon>Bacillati</taxon>
        <taxon>Actinomycetota</taxon>
        <taxon>Actinomycetes</taxon>
        <taxon>Streptosporangiales</taxon>
        <taxon>Nocardiopsidaceae</taxon>
        <taxon>Nocardiopsis</taxon>
    </lineage>
</organism>
<dbReference type="InterPro" id="IPR001173">
    <property type="entry name" value="Glyco_trans_2-like"/>
</dbReference>
<dbReference type="PANTHER" id="PTHR43646">
    <property type="entry name" value="GLYCOSYLTRANSFERASE"/>
    <property type="match status" value="1"/>
</dbReference>
<comment type="similarity">
    <text evidence="8">Belongs to the glycosyltransferase 2 family. CrtQ subfamily.</text>
</comment>
<comment type="function">
    <text evidence="6">Catalyzes the glycosylation of 4,4'-diaponeurosporenoate, i.e. the esterification of glucose at the C1'' position with the carboxyl group of 4,4'-diaponeurosporenic acid, to form glycosyl-4,4'-diaponeurosporenoate. This is a step in the biosynthesis of staphyloxanthin, an orange pigment present in most staphylococci strains.</text>
</comment>
<gene>
    <name evidence="11" type="ORF">KGD84_26685</name>
</gene>
<comment type="pathway">
    <text evidence="7">Carotenoid biosynthesis; staphyloxanthin biosynthesis; staphyloxanthin from farnesyl diphosphate: step 4/5.</text>
</comment>
<protein>
    <recommendedName>
        <fullName evidence="9">4,4'-diaponeurosporenoate glycosyltransferase</fullName>
    </recommendedName>
</protein>
<evidence type="ECO:0000256" key="8">
    <source>
        <dbReference type="ARBA" id="ARBA00038120"/>
    </source>
</evidence>
<dbReference type="InterPro" id="IPR029044">
    <property type="entry name" value="Nucleotide-diphossugar_trans"/>
</dbReference>
<dbReference type="SUPFAM" id="SSF53448">
    <property type="entry name" value="Nucleotide-diphospho-sugar transferases"/>
    <property type="match status" value="1"/>
</dbReference>
<dbReference type="CDD" id="cd00761">
    <property type="entry name" value="Glyco_tranf_GTA_type"/>
    <property type="match status" value="1"/>
</dbReference>
<reference evidence="11 12" key="1">
    <citation type="submission" date="2021-05" db="EMBL/GenBank/DDBJ databases">
        <title>Direct Submission.</title>
        <authorList>
            <person name="Li K."/>
            <person name="Gao J."/>
        </authorList>
    </citation>
    <scope>NUCLEOTIDE SEQUENCE [LARGE SCALE GENOMIC DNA]</scope>
    <source>
        <strain evidence="11 12">Mg02</strain>
    </source>
</reference>
<dbReference type="Gene3D" id="3.90.550.10">
    <property type="entry name" value="Spore Coat Polysaccharide Biosynthesis Protein SpsA, Chain A"/>
    <property type="match status" value="1"/>
</dbReference>
<dbReference type="Pfam" id="PF00535">
    <property type="entry name" value="Glycos_transf_2"/>
    <property type="match status" value="1"/>
</dbReference>
<evidence type="ECO:0000259" key="10">
    <source>
        <dbReference type="Pfam" id="PF00535"/>
    </source>
</evidence>
<keyword evidence="5" id="KW-0472">Membrane</keyword>
<feature type="domain" description="Glycosyltransferase 2-like" evidence="10">
    <location>
        <begin position="5"/>
        <end position="142"/>
    </location>
</feature>